<protein>
    <submittedName>
        <fullName evidence="1">Bifunctional proline dehydrogenase/pyrroline-5-carboxylate dehydrogenase</fullName>
    </submittedName>
</protein>
<keyword evidence="2" id="KW-1185">Reference proteome</keyword>
<accession>N1UYK9</accession>
<organism evidence="1 2">
    <name type="scientific">Arthrobacter crystallopoietes BAB-32</name>
    <dbReference type="NCBI Taxonomy" id="1246476"/>
    <lineage>
        <taxon>Bacteria</taxon>
        <taxon>Bacillati</taxon>
        <taxon>Actinomycetota</taxon>
        <taxon>Actinomycetes</taxon>
        <taxon>Micrococcales</taxon>
        <taxon>Micrococcaceae</taxon>
        <taxon>Crystallibacter</taxon>
    </lineage>
</organism>
<dbReference type="EMBL" id="ANPE02000225">
    <property type="protein sequence ID" value="EMY32854.1"/>
    <property type="molecule type" value="Genomic_DNA"/>
</dbReference>
<dbReference type="AlphaFoldDB" id="N1UYK9"/>
<reference evidence="1 2" key="1">
    <citation type="journal article" date="2013" name="Genome Announc.">
        <title>Draft Genome Sequence of Arthrobacter crystallopoietes Strain BAB-32, Revealing Genes for Bioremediation.</title>
        <authorList>
            <person name="Joshi M.N."/>
            <person name="Pandit A.S."/>
            <person name="Sharma A."/>
            <person name="Pandya R.V."/>
            <person name="Desai S.M."/>
            <person name="Saxena A.K."/>
            <person name="Bagatharia S.B."/>
        </authorList>
    </citation>
    <scope>NUCLEOTIDE SEQUENCE [LARGE SCALE GENOMIC DNA]</scope>
    <source>
        <strain evidence="1 2">BAB-32</strain>
    </source>
</reference>
<name>N1UYK9_9MICC</name>
<gene>
    <name evidence="1" type="ORF">D477_018034</name>
</gene>
<dbReference type="Proteomes" id="UP000010729">
    <property type="component" value="Unassembled WGS sequence"/>
</dbReference>
<comment type="caution">
    <text evidence="1">The sequence shown here is derived from an EMBL/GenBank/DDBJ whole genome shotgun (WGS) entry which is preliminary data.</text>
</comment>
<evidence type="ECO:0000313" key="1">
    <source>
        <dbReference type="EMBL" id="EMY32854.1"/>
    </source>
</evidence>
<evidence type="ECO:0000313" key="2">
    <source>
        <dbReference type="Proteomes" id="UP000010729"/>
    </source>
</evidence>
<sequence length="43" mass="4667">MAIYANNVVAAGRVELLTFLREQAVSITAHRFGTPNHLSDAVI</sequence>
<proteinExistence type="predicted"/>